<dbReference type="FunFam" id="1.10.10.10:FF:000001">
    <property type="entry name" value="LysR family transcriptional regulator"/>
    <property type="match status" value="1"/>
</dbReference>
<keyword evidence="3" id="KW-0238">DNA-binding</keyword>
<dbReference type="Gene3D" id="3.40.190.10">
    <property type="entry name" value="Periplasmic binding protein-like II"/>
    <property type="match status" value="2"/>
</dbReference>
<dbReference type="PANTHER" id="PTHR30419">
    <property type="entry name" value="HTH-TYPE TRANSCRIPTIONAL REGULATOR YBHD"/>
    <property type="match status" value="1"/>
</dbReference>
<dbReference type="InterPro" id="IPR036390">
    <property type="entry name" value="WH_DNA-bd_sf"/>
</dbReference>
<evidence type="ECO:0000313" key="6">
    <source>
        <dbReference type="EMBL" id="SFV68495.1"/>
    </source>
</evidence>
<organism evidence="6">
    <name type="scientific">hydrothermal vent metagenome</name>
    <dbReference type="NCBI Taxonomy" id="652676"/>
    <lineage>
        <taxon>unclassified sequences</taxon>
        <taxon>metagenomes</taxon>
        <taxon>ecological metagenomes</taxon>
    </lineage>
</organism>
<gene>
    <name evidence="6" type="ORF">MNB_SUP05-5-1025</name>
</gene>
<dbReference type="Pfam" id="PF03466">
    <property type="entry name" value="LysR_substrate"/>
    <property type="match status" value="1"/>
</dbReference>
<keyword evidence="4" id="KW-0804">Transcription</keyword>
<evidence type="ECO:0000256" key="2">
    <source>
        <dbReference type="ARBA" id="ARBA00023015"/>
    </source>
</evidence>
<dbReference type="InterPro" id="IPR050950">
    <property type="entry name" value="HTH-type_LysR_regulators"/>
</dbReference>
<dbReference type="EMBL" id="FPHJ01000061">
    <property type="protein sequence ID" value="SFV68495.1"/>
    <property type="molecule type" value="Genomic_DNA"/>
</dbReference>
<dbReference type="PANTHER" id="PTHR30419:SF29">
    <property type="entry name" value="LYSR-FAMILY TRANSCRIPTIONAL REGULATOR"/>
    <property type="match status" value="1"/>
</dbReference>
<dbReference type="PRINTS" id="PR00039">
    <property type="entry name" value="HTHLYSR"/>
</dbReference>
<comment type="similarity">
    <text evidence="1">Belongs to the LysR transcriptional regulatory family.</text>
</comment>
<name>A0A1W1CRZ4_9ZZZZ</name>
<dbReference type="InterPro" id="IPR000847">
    <property type="entry name" value="LysR_HTH_N"/>
</dbReference>
<dbReference type="SUPFAM" id="SSF46785">
    <property type="entry name" value="Winged helix' DNA-binding domain"/>
    <property type="match status" value="1"/>
</dbReference>
<accession>A0A1W1CRZ4</accession>
<dbReference type="GO" id="GO:0003677">
    <property type="term" value="F:DNA binding"/>
    <property type="evidence" value="ECO:0007669"/>
    <property type="project" value="UniProtKB-KW"/>
</dbReference>
<evidence type="ECO:0000256" key="3">
    <source>
        <dbReference type="ARBA" id="ARBA00023125"/>
    </source>
</evidence>
<dbReference type="Pfam" id="PF00126">
    <property type="entry name" value="HTH_1"/>
    <property type="match status" value="1"/>
</dbReference>
<dbReference type="InterPro" id="IPR036388">
    <property type="entry name" value="WH-like_DNA-bd_sf"/>
</dbReference>
<protein>
    <submittedName>
        <fullName evidence="6">Hydrogen peroxide-inducible genes activator</fullName>
    </submittedName>
</protein>
<feature type="domain" description="HTH lysR-type" evidence="5">
    <location>
        <begin position="3"/>
        <end position="60"/>
    </location>
</feature>
<reference evidence="6" key="1">
    <citation type="submission" date="2016-10" db="EMBL/GenBank/DDBJ databases">
        <authorList>
            <person name="de Groot N.N."/>
        </authorList>
    </citation>
    <scope>NUCLEOTIDE SEQUENCE</scope>
</reference>
<dbReference type="SUPFAM" id="SSF53850">
    <property type="entry name" value="Periplasmic binding protein-like II"/>
    <property type="match status" value="1"/>
</dbReference>
<sequence>MTPSIKNLKYLLALKQHLHFSKAAKACFVSQSTLSAGINKLEQDLNVRLVERNNKSVLFTPLGEKIVKHSEMVIYSIQDLVATSNTNFLESTITIGIIPTISSYLLPNFVSKVKEKYPKLKFVIIEDTSQNLLLKIEQLKLDFAIFAFPFEKRTNVVQKTFFQDDLILVKHKNTQSNELLLLEQGHCLRDHILGNIDKTKLSQYTCTNLETLVVMINMGIGVSFLPKIAINNGILDKYPELIIDKKQPKLSRNIGIIYRKNNPNQKNILELGLFLQLNSKSIYQGV</sequence>
<dbReference type="InterPro" id="IPR005119">
    <property type="entry name" value="LysR_subst-bd"/>
</dbReference>
<dbReference type="GO" id="GO:0005829">
    <property type="term" value="C:cytosol"/>
    <property type="evidence" value="ECO:0007669"/>
    <property type="project" value="TreeGrafter"/>
</dbReference>
<dbReference type="GO" id="GO:0003700">
    <property type="term" value="F:DNA-binding transcription factor activity"/>
    <property type="evidence" value="ECO:0007669"/>
    <property type="project" value="InterPro"/>
</dbReference>
<evidence type="ECO:0000256" key="1">
    <source>
        <dbReference type="ARBA" id="ARBA00009437"/>
    </source>
</evidence>
<dbReference type="PROSITE" id="PS50931">
    <property type="entry name" value="HTH_LYSR"/>
    <property type="match status" value="1"/>
</dbReference>
<evidence type="ECO:0000256" key="4">
    <source>
        <dbReference type="ARBA" id="ARBA00023163"/>
    </source>
</evidence>
<keyword evidence="2" id="KW-0805">Transcription regulation</keyword>
<evidence type="ECO:0000259" key="5">
    <source>
        <dbReference type="PROSITE" id="PS50931"/>
    </source>
</evidence>
<dbReference type="Gene3D" id="1.10.10.10">
    <property type="entry name" value="Winged helix-like DNA-binding domain superfamily/Winged helix DNA-binding domain"/>
    <property type="match status" value="1"/>
</dbReference>
<dbReference type="AlphaFoldDB" id="A0A1W1CRZ4"/>
<proteinExistence type="inferred from homology"/>